<evidence type="ECO:0000256" key="2">
    <source>
        <dbReference type="PROSITE-ProRule" id="PRU00284"/>
    </source>
</evidence>
<dbReference type="CDD" id="cd00130">
    <property type="entry name" value="PAS"/>
    <property type="match status" value="1"/>
</dbReference>
<dbReference type="GO" id="GO:0016020">
    <property type="term" value="C:membrane"/>
    <property type="evidence" value="ECO:0007669"/>
    <property type="project" value="InterPro"/>
</dbReference>
<dbReference type="SUPFAM" id="SSF58104">
    <property type="entry name" value="Methyl-accepting chemotaxis protein (MCP) signaling domain"/>
    <property type="match status" value="1"/>
</dbReference>
<keyword evidence="3" id="KW-0175">Coiled coil</keyword>
<dbReference type="Proteomes" id="UP000285120">
    <property type="component" value="Unassembled WGS sequence"/>
</dbReference>
<sequence length="303" mass="34195">MQYTPQVQILEDQAVLRTLEHSLAMVEFNPLGEVIWVNENFAFAMGYHPSDMIGMQHRQFCTVEFAQSQEYQTFWRELRSGRSFQDKIQRLTRDARLITLEATYMPVFNEIRGVQAIVKVATDITTRENNMLSLSSEVKQTSDHLLERAQMGRVKSDKITQSSNAIVHEANSNLTILKSLENQAESISGIVQTIREIAEQTNLLALNAAIEAARAGEQGLGFSVVAEEVRKLANRAQSSIQEVNQHVKGITEEVSKISEGTVRSQQGTKENQVHIQEAVKEFEHIEKAANQLEMQANQLKNIL</sequence>
<reference evidence="6 7" key="1">
    <citation type="submission" date="2018-09" db="EMBL/GenBank/DDBJ databases">
        <title>Genomic Encyclopedia of Archaeal and Bacterial Type Strains, Phase II (KMG-II): from individual species to whole genera.</title>
        <authorList>
            <person name="Goeker M."/>
        </authorList>
    </citation>
    <scope>NUCLEOTIDE SEQUENCE [LARGE SCALE GENOMIC DNA]</scope>
    <source>
        <strain evidence="6 7">DSM 17008</strain>
    </source>
</reference>
<keyword evidence="7" id="KW-1185">Reference proteome</keyword>
<keyword evidence="1 2" id="KW-0807">Transducer</keyword>
<dbReference type="NCBIfam" id="TIGR00229">
    <property type="entry name" value="sensory_box"/>
    <property type="match status" value="1"/>
</dbReference>
<dbReference type="SMART" id="SM00283">
    <property type="entry name" value="MA"/>
    <property type="match status" value="1"/>
</dbReference>
<evidence type="ECO:0000259" key="4">
    <source>
        <dbReference type="PROSITE" id="PS50111"/>
    </source>
</evidence>
<dbReference type="InterPro" id="IPR035965">
    <property type="entry name" value="PAS-like_dom_sf"/>
</dbReference>
<gene>
    <name evidence="6" type="ORF">ATL39_2733</name>
</gene>
<dbReference type="PROSITE" id="PS50111">
    <property type="entry name" value="CHEMOTAXIS_TRANSDUC_2"/>
    <property type="match status" value="1"/>
</dbReference>
<dbReference type="SUPFAM" id="SSF55785">
    <property type="entry name" value="PYP-like sensor domain (PAS domain)"/>
    <property type="match status" value="1"/>
</dbReference>
<dbReference type="GO" id="GO:0007165">
    <property type="term" value="P:signal transduction"/>
    <property type="evidence" value="ECO:0007669"/>
    <property type="project" value="UniProtKB-KW"/>
</dbReference>
<comment type="caution">
    <text evidence="6">The sequence shown here is derived from an EMBL/GenBank/DDBJ whole genome shotgun (WGS) entry which is preliminary data.</text>
</comment>
<dbReference type="Gene3D" id="3.30.450.20">
    <property type="entry name" value="PAS domain"/>
    <property type="match status" value="1"/>
</dbReference>
<dbReference type="InterPro" id="IPR013656">
    <property type="entry name" value="PAS_4"/>
</dbReference>
<dbReference type="OrthoDB" id="9765776at2"/>
<dbReference type="EMBL" id="RAPK01000010">
    <property type="protein sequence ID" value="RKD71337.1"/>
    <property type="molecule type" value="Genomic_DNA"/>
</dbReference>
<evidence type="ECO:0000313" key="7">
    <source>
        <dbReference type="Proteomes" id="UP000285120"/>
    </source>
</evidence>
<dbReference type="InterPro" id="IPR000014">
    <property type="entry name" value="PAS"/>
</dbReference>
<protein>
    <submittedName>
        <fullName evidence="6">Methyl-accepting chemotaxis sensory transducer with Pas/Pac sensor</fullName>
    </submittedName>
</protein>
<dbReference type="AlphaFoldDB" id="A0A419V071"/>
<dbReference type="PROSITE" id="PS50113">
    <property type="entry name" value="PAC"/>
    <property type="match status" value="1"/>
</dbReference>
<proteinExistence type="predicted"/>
<feature type="coiled-coil region" evidence="3">
    <location>
        <begin position="275"/>
        <end position="302"/>
    </location>
</feature>
<evidence type="ECO:0000256" key="3">
    <source>
        <dbReference type="SAM" id="Coils"/>
    </source>
</evidence>
<accession>A0A419V071</accession>
<dbReference type="Pfam" id="PF08448">
    <property type="entry name" value="PAS_4"/>
    <property type="match status" value="1"/>
</dbReference>
<dbReference type="InterPro" id="IPR004089">
    <property type="entry name" value="MCPsignal_dom"/>
</dbReference>
<feature type="domain" description="PAC" evidence="5">
    <location>
        <begin position="82"/>
        <end position="136"/>
    </location>
</feature>
<evidence type="ECO:0000259" key="5">
    <source>
        <dbReference type="PROSITE" id="PS50113"/>
    </source>
</evidence>
<dbReference type="PANTHER" id="PTHR32089:SF112">
    <property type="entry name" value="LYSOZYME-LIKE PROTEIN-RELATED"/>
    <property type="match status" value="1"/>
</dbReference>
<dbReference type="InterPro" id="IPR000700">
    <property type="entry name" value="PAS-assoc_C"/>
</dbReference>
<organism evidence="6 7">
    <name type="scientific">Sinobaca qinghaiensis</name>
    <dbReference type="NCBI Taxonomy" id="342944"/>
    <lineage>
        <taxon>Bacteria</taxon>
        <taxon>Bacillati</taxon>
        <taxon>Bacillota</taxon>
        <taxon>Bacilli</taxon>
        <taxon>Bacillales</taxon>
        <taxon>Sporolactobacillaceae</taxon>
        <taxon>Sinobaca</taxon>
    </lineage>
</organism>
<dbReference type="Gene3D" id="1.10.287.950">
    <property type="entry name" value="Methyl-accepting chemotaxis protein"/>
    <property type="match status" value="1"/>
</dbReference>
<feature type="domain" description="Methyl-accepting transducer" evidence="4">
    <location>
        <begin position="109"/>
        <end position="303"/>
    </location>
</feature>
<name>A0A419V071_9BACL</name>
<evidence type="ECO:0000313" key="6">
    <source>
        <dbReference type="EMBL" id="RKD71337.1"/>
    </source>
</evidence>
<evidence type="ECO:0000256" key="1">
    <source>
        <dbReference type="ARBA" id="ARBA00023224"/>
    </source>
</evidence>
<dbReference type="PANTHER" id="PTHR32089">
    <property type="entry name" value="METHYL-ACCEPTING CHEMOTAXIS PROTEIN MCPB"/>
    <property type="match status" value="1"/>
</dbReference>
<dbReference type="Pfam" id="PF00015">
    <property type="entry name" value="MCPsignal"/>
    <property type="match status" value="1"/>
</dbReference>